<organism evidence="2 3">
    <name type="scientific">Ascobolus immersus RN42</name>
    <dbReference type="NCBI Taxonomy" id="1160509"/>
    <lineage>
        <taxon>Eukaryota</taxon>
        <taxon>Fungi</taxon>
        <taxon>Dikarya</taxon>
        <taxon>Ascomycota</taxon>
        <taxon>Pezizomycotina</taxon>
        <taxon>Pezizomycetes</taxon>
        <taxon>Pezizales</taxon>
        <taxon>Ascobolaceae</taxon>
        <taxon>Ascobolus</taxon>
    </lineage>
</organism>
<evidence type="ECO:0000313" key="3">
    <source>
        <dbReference type="Proteomes" id="UP000275078"/>
    </source>
</evidence>
<feature type="compositionally biased region" description="Polar residues" evidence="1">
    <location>
        <begin position="316"/>
        <end position="353"/>
    </location>
</feature>
<feature type="compositionally biased region" description="Basic and acidic residues" evidence="1">
    <location>
        <begin position="71"/>
        <end position="80"/>
    </location>
</feature>
<feature type="region of interest" description="Disordered" evidence="1">
    <location>
        <begin position="396"/>
        <end position="427"/>
    </location>
</feature>
<feature type="compositionally biased region" description="Polar residues" evidence="1">
    <location>
        <begin position="60"/>
        <end position="70"/>
    </location>
</feature>
<dbReference type="Proteomes" id="UP000275078">
    <property type="component" value="Unassembled WGS sequence"/>
</dbReference>
<proteinExistence type="predicted"/>
<dbReference type="InterPro" id="IPR036047">
    <property type="entry name" value="F-box-like_dom_sf"/>
</dbReference>
<accession>A0A3N4HJM0</accession>
<feature type="compositionally biased region" description="Basic and acidic residues" evidence="1">
    <location>
        <begin position="409"/>
        <end position="427"/>
    </location>
</feature>
<feature type="region of interest" description="Disordered" evidence="1">
    <location>
        <begin position="316"/>
        <end position="354"/>
    </location>
</feature>
<gene>
    <name evidence="2" type="ORF">BJ508DRAFT_381051</name>
</gene>
<dbReference type="SUPFAM" id="SSF81383">
    <property type="entry name" value="F-box domain"/>
    <property type="match status" value="1"/>
</dbReference>
<protein>
    <recommendedName>
        <fullName evidence="4">F-box domain-containing protein</fullName>
    </recommendedName>
</protein>
<keyword evidence="3" id="KW-1185">Reference proteome</keyword>
<reference evidence="2 3" key="1">
    <citation type="journal article" date="2018" name="Nat. Ecol. Evol.">
        <title>Pezizomycetes genomes reveal the molecular basis of ectomycorrhizal truffle lifestyle.</title>
        <authorList>
            <person name="Murat C."/>
            <person name="Payen T."/>
            <person name="Noel B."/>
            <person name="Kuo A."/>
            <person name="Morin E."/>
            <person name="Chen J."/>
            <person name="Kohler A."/>
            <person name="Krizsan K."/>
            <person name="Balestrini R."/>
            <person name="Da Silva C."/>
            <person name="Montanini B."/>
            <person name="Hainaut M."/>
            <person name="Levati E."/>
            <person name="Barry K.W."/>
            <person name="Belfiori B."/>
            <person name="Cichocki N."/>
            <person name="Clum A."/>
            <person name="Dockter R.B."/>
            <person name="Fauchery L."/>
            <person name="Guy J."/>
            <person name="Iotti M."/>
            <person name="Le Tacon F."/>
            <person name="Lindquist E.A."/>
            <person name="Lipzen A."/>
            <person name="Malagnac F."/>
            <person name="Mello A."/>
            <person name="Molinier V."/>
            <person name="Miyauchi S."/>
            <person name="Poulain J."/>
            <person name="Riccioni C."/>
            <person name="Rubini A."/>
            <person name="Sitrit Y."/>
            <person name="Splivallo R."/>
            <person name="Traeger S."/>
            <person name="Wang M."/>
            <person name="Zifcakova L."/>
            <person name="Wipf D."/>
            <person name="Zambonelli A."/>
            <person name="Paolocci F."/>
            <person name="Nowrousian M."/>
            <person name="Ottonello S."/>
            <person name="Baldrian P."/>
            <person name="Spatafora J.W."/>
            <person name="Henrissat B."/>
            <person name="Nagy L.G."/>
            <person name="Aury J.M."/>
            <person name="Wincker P."/>
            <person name="Grigoriev I.V."/>
            <person name="Bonfante P."/>
            <person name="Martin F.M."/>
        </authorList>
    </citation>
    <scope>NUCLEOTIDE SEQUENCE [LARGE SCALE GENOMIC DNA]</scope>
    <source>
        <strain evidence="2 3">RN42</strain>
    </source>
</reference>
<dbReference type="EMBL" id="ML119819">
    <property type="protein sequence ID" value="RPA73507.1"/>
    <property type="molecule type" value="Genomic_DNA"/>
</dbReference>
<feature type="region of interest" description="Disordered" evidence="1">
    <location>
        <begin position="42"/>
        <end position="80"/>
    </location>
</feature>
<evidence type="ECO:0000313" key="2">
    <source>
        <dbReference type="EMBL" id="RPA73507.1"/>
    </source>
</evidence>
<sequence length="427" mass="47770">MAHQQQPWPSANTTWNTSLFRPILKPKSRLARFHNAPKPITEMTASASPSASPVLRFSTPVPNNTPVTDESASRPRDETEVVGRTKTGILDLPIEILQQIALELPFAADVLFLSFTCRQLYTTFGTEHNYFWFRRRYRFLGYPIRPLVSGRSPAWHFSGAPQMIEGTRDGDPYDYDQKRCYKGEIQDYMKSRRSGACEAVCNLCGYKYSYYVTSLDALGKQHCPSCFRVLQLAEVKHQAHRLHPLLDVSSNGGALHPYLSYHGRACKLLKATTQSTFLNPPSLQGGLNWTFFAACNTTPTSEASPKRLSTTASLPSLLQQPPTQGPHSTVTPTTAANTSSESPSEKPQATISSLVPVVRKPSPIDYAANPCDLFWHATLKIEIMLELNQKAAKKWESAPAANRTGTQEGQKRKATDYGDWRDYKRNR</sequence>
<name>A0A3N4HJM0_ASCIM</name>
<evidence type="ECO:0008006" key="4">
    <source>
        <dbReference type="Google" id="ProtNLM"/>
    </source>
</evidence>
<evidence type="ECO:0000256" key="1">
    <source>
        <dbReference type="SAM" id="MobiDB-lite"/>
    </source>
</evidence>
<dbReference type="AlphaFoldDB" id="A0A3N4HJM0"/>